<keyword evidence="1" id="KW-0472">Membrane</keyword>
<reference evidence="4" key="1">
    <citation type="journal article" date="2019" name="Int. J. Syst. Evol. Microbiol.">
        <title>The Global Catalogue of Microorganisms (GCM) 10K type strain sequencing project: providing services to taxonomists for standard genome sequencing and annotation.</title>
        <authorList>
            <consortium name="The Broad Institute Genomics Platform"/>
            <consortium name="The Broad Institute Genome Sequencing Center for Infectious Disease"/>
            <person name="Wu L."/>
            <person name="Ma J."/>
        </authorList>
    </citation>
    <scope>NUCLEOTIDE SEQUENCE [LARGE SCALE GENOMIC DNA]</scope>
    <source>
        <strain evidence="4">KCTC 42423</strain>
    </source>
</reference>
<feature type="transmembrane region" description="Helical" evidence="1">
    <location>
        <begin position="192"/>
        <end position="212"/>
    </location>
</feature>
<feature type="transmembrane region" description="Helical" evidence="1">
    <location>
        <begin position="59"/>
        <end position="78"/>
    </location>
</feature>
<gene>
    <name evidence="3" type="ORF">ACFSTE_18250</name>
</gene>
<evidence type="ECO:0000313" key="3">
    <source>
        <dbReference type="EMBL" id="MFD2592785.1"/>
    </source>
</evidence>
<accession>A0ABW5NED7</accession>
<keyword evidence="4" id="KW-1185">Reference proteome</keyword>
<dbReference type="Pfam" id="PF07885">
    <property type="entry name" value="Ion_trans_2"/>
    <property type="match status" value="1"/>
</dbReference>
<feature type="transmembrane region" description="Helical" evidence="1">
    <location>
        <begin position="84"/>
        <end position="106"/>
    </location>
</feature>
<dbReference type="RefSeq" id="WP_176030229.1">
    <property type="nucleotide sequence ID" value="NZ_JBHSJV010000001.1"/>
</dbReference>
<organism evidence="3 4">
    <name type="scientific">Aquimarina hainanensis</name>
    <dbReference type="NCBI Taxonomy" id="1578017"/>
    <lineage>
        <taxon>Bacteria</taxon>
        <taxon>Pseudomonadati</taxon>
        <taxon>Bacteroidota</taxon>
        <taxon>Flavobacteriia</taxon>
        <taxon>Flavobacteriales</taxon>
        <taxon>Flavobacteriaceae</taxon>
        <taxon>Aquimarina</taxon>
    </lineage>
</organism>
<sequence length="221" mass="24986">MWEKLYKYRFENFFFSQIAILFGSLVVPAVFFELVLSPILFLINLSAGIILISKRKKTMWFFLILLIVTGLVFGFNMIKNQNSQTINFVRLGAYFLFYIVVTIEMIKQVWNAAVISKNVILGLISGYISLGLIGFFICLSIEMVIPGSFNDNIAGEIATKTLTEKMMYYSYITLLTIGYGDIVPLTELARKAAILIGLMGQMYLVVITAIVMGKYVNQISK</sequence>
<keyword evidence="1" id="KW-0812">Transmembrane</keyword>
<feature type="domain" description="Potassium channel" evidence="2">
    <location>
        <begin position="163"/>
        <end position="212"/>
    </location>
</feature>
<dbReference type="EMBL" id="JBHULX010000039">
    <property type="protein sequence ID" value="MFD2592785.1"/>
    <property type="molecule type" value="Genomic_DNA"/>
</dbReference>
<evidence type="ECO:0000313" key="4">
    <source>
        <dbReference type="Proteomes" id="UP001597459"/>
    </source>
</evidence>
<evidence type="ECO:0000256" key="1">
    <source>
        <dbReference type="SAM" id="Phobius"/>
    </source>
</evidence>
<proteinExistence type="predicted"/>
<feature type="transmembrane region" description="Helical" evidence="1">
    <location>
        <begin position="118"/>
        <end position="146"/>
    </location>
</feature>
<feature type="transmembrane region" description="Helical" evidence="1">
    <location>
        <begin position="166"/>
        <end position="185"/>
    </location>
</feature>
<dbReference type="InterPro" id="IPR013099">
    <property type="entry name" value="K_chnl_dom"/>
</dbReference>
<keyword evidence="1" id="KW-1133">Transmembrane helix</keyword>
<dbReference type="SUPFAM" id="SSF81324">
    <property type="entry name" value="Voltage-gated potassium channels"/>
    <property type="match status" value="1"/>
</dbReference>
<dbReference type="Gene3D" id="1.10.287.70">
    <property type="match status" value="1"/>
</dbReference>
<dbReference type="Proteomes" id="UP001597459">
    <property type="component" value="Unassembled WGS sequence"/>
</dbReference>
<evidence type="ECO:0000259" key="2">
    <source>
        <dbReference type="Pfam" id="PF07885"/>
    </source>
</evidence>
<protein>
    <submittedName>
        <fullName evidence="3">Ion channel</fullName>
    </submittedName>
</protein>
<name>A0ABW5NED7_9FLAO</name>
<comment type="caution">
    <text evidence="3">The sequence shown here is derived from an EMBL/GenBank/DDBJ whole genome shotgun (WGS) entry which is preliminary data.</text>
</comment>